<dbReference type="EMBL" id="CACTIH010000024">
    <property type="protein sequence ID" value="CAA2935296.1"/>
    <property type="molecule type" value="Genomic_DNA"/>
</dbReference>
<evidence type="ECO:0000313" key="4">
    <source>
        <dbReference type="EMBL" id="CAA2935296.1"/>
    </source>
</evidence>
<dbReference type="OrthoDB" id="752362at2759"/>
<dbReference type="PROSITE" id="PS50084">
    <property type="entry name" value="KH_TYPE_1"/>
    <property type="match status" value="1"/>
</dbReference>
<feature type="compositionally biased region" description="Basic and acidic residues" evidence="2">
    <location>
        <begin position="22"/>
        <end position="48"/>
    </location>
</feature>
<dbReference type="InterPro" id="IPR004088">
    <property type="entry name" value="KH_dom_type_1"/>
</dbReference>
<dbReference type="AlphaFoldDB" id="A0A8S0PA87"/>
<evidence type="ECO:0000313" key="5">
    <source>
        <dbReference type="Proteomes" id="UP000594638"/>
    </source>
</evidence>
<comment type="caution">
    <text evidence="4">The sequence shown here is derived from an EMBL/GenBank/DDBJ whole genome shotgun (WGS) entry which is preliminary data.</text>
</comment>
<keyword evidence="5" id="KW-1185">Reference proteome</keyword>
<accession>A0A8S0PA87</accession>
<proteinExistence type="predicted"/>
<dbReference type="Gramene" id="OE9A094839T1">
    <property type="protein sequence ID" value="OE9A094839C1"/>
    <property type="gene ID" value="OE9A094839"/>
</dbReference>
<feature type="region of interest" description="Disordered" evidence="2">
    <location>
        <begin position="1"/>
        <end position="48"/>
    </location>
</feature>
<organism evidence="4 5">
    <name type="scientific">Olea europaea subsp. europaea</name>
    <dbReference type="NCBI Taxonomy" id="158383"/>
    <lineage>
        <taxon>Eukaryota</taxon>
        <taxon>Viridiplantae</taxon>
        <taxon>Streptophyta</taxon>
        <taxon>Embryophyta</taxon>
        <taxon>Tracheophyta</taxon>
        <taxon>Spermatophyta</taxon>
        <taxon>Magnoliopsida</taxon>
        <taxon>eudicotyledons</taxon>
        <taxon>Gunneridae</taxon>
        <taxon>Pentapetalae</taxon>
        <taxon>asterids</taxon>
        <taxon>lamiids</taxon>
        <taxon>Lamiales</taxon>
        <taxon>Oleaceae</taxon>
        <taxon>Oleeae</taxon>
        <taxon>Olea</taxon>
    </lineage>
</organism>
<feature type="domain" description="K Homology" evidence="3">
    <location>
        <begin position="54"/>
        <end position="89"/>
    </location>
</feature>
<dbReference type="SUPFAM" id="SSF54791">
    <property type="entry name" value="Eukaryotic type KH-domain (KH-domain type I)"/>
    <property type="match status" value="1"/>
</dbReference>
<dbReference type="Gene3D" id="3.30.1370.10">
    <property type="entry name" value="K Homology domain, type 1"/>
    <property type="match status" value="1"/>
</dbReference>
<sequence length="105" mass="11571">MKAKNGGKFPNHEKISVAADQVSHHNDGDIKNLERHLDRERDKDDKGNDELMGYRILCPDGVIGNVIGKSGNVIKSIRQETRAKAKVLASLPGARDKSCHNLLLC</sequence>
<keyword evidence="1" id="KW-0694">RNA-binding</keyword>
<dbReference type="GO" id="GO:0003723">
    <property type="term" value="F:RNA binding"/>
    <property type="evidence" value="ECO:0007669"/>
    <property type="project" value="UniProtKB-UniRule"/>
</dbReference>
<protein>
    <submittedName>
        <fullName evidence="4">KH domain-containing At4g18375</fullName>
    </submittedName>
</protein>
<reference evidence="4 5" key="1">
    <citation type="submission" date="2019-12" db="EMBL/GenBank/DDBJ databases">
        <authorList>
            <person name="Alioto T."/>
            <person name="Alioto T."/>
            <person name="Gomez Garrido J."/>
        </authorList>
    </citation>
    <scope>NUCLEOTIDE SEQUENCE [LARGE SCALE GENOMIC DNA]</scope>
</reference>
<dbReference type="InterPro" id="IPR036612">
    <property type="entry name" value="KH_dom_type_1_sf"/>
</dbReference>
<dbReference type="Pfam" id="PF00013">
    <property type="entry name" value="KH_1"/>
    <property type="match status" value="1"/>
</dbReference>
<evidence type="ECO:0000259" key="3">
    <source>
        <dbReference type="Pfam" id="PF00013"/>
    </source>
</evidence>
<evidence type="ECO:0000256" key="2">
    <source>
        <dbReference type="SAM" id="MobiDB-lite"/>
    </source>
</evidence>
<evidence type="ECO:0000256" key="1">
    <source>
        <dbReference type="PROSITE-ProRule" id="PRU00117"/>
    </source>
</evidence>
<dbReference type="Proteomes" id="UP000594638">
    <property type="component" value="Unassembled WGS sequence"/>
</dbReference>
<name>A0A8S0PA87_OLEEU</name>
<gene>
    <name evidence="4" type="ORF">OLEA9_A094839</name>
</gene>